<name>A0AAD1XLV1_EUPCR</name>
<accession>A0AAD1XLV1</accession>
<keyword evidence="3" id="KW-0812">Transmembrane</keyword>
<dbReference type="PANTHER" id="PTHR44360">
    <property type="entry name" value="DNAJ HOMOLOG SUBFAMILY B MEMBER 9"/>
    <property type="match status" value="1"/>
</dbReference>
<organism evidence="5 6">
    <name type="scientific">Euplotes crassus</name>
    <dbReference type="NCBI Taxonomy" id="5936"/>
    <lineage>
        <taxon>Eukaryota</taxon>
        <taxon>Sar</taxon>
        <taxon>Alveolata</taxon>
        <taxon>Ciliophora</taxon>
        <taxon>Intramacronucleata</taxon>
        <taxon>Spirotrichea</taxon>
        <taxon>Hypotrichia</taxon>
        <taxon>Euplotida</taxon>
        <taxon>Euplotidae</taxon>
        <taxon>Moneuplotes</taxon>
    </lineage>
</organism>
<proteinExistence type="predicted"/>
<dbReference type="GO" id="GO:0036503">
    <property type="term" value="P:ERAD pathway"/>
    <property type="evidence" value="ECO:0007669"/>
    <property type="project" value="TreeGrafter"/>
</dbReference>
<keyword evidence="3" id="KW-1133">Transmembrane helix</keyword>
<dbReference type="CDD" id="cd06257">
    <property type="entry name" value="DnaJ"/>
    <property type="match status" value="1"/>
</dbReference>
<sequence>MFIKFTTKQLCGKEYKLLNSSLQNRYLFRNLLFRSNFRRFGSMDFDPNVDYYSILGVKKFASRDEVKKKYLELVKKYHPDINPAADQNKFKSITAAYTVLSNESTKSRYDASKRGSTFNSRGTSGTNYRTQSQQRTSNYQNYGQRTRNFYENAKQNYQNQQNYKKAEEAYKKWFQDAQKRRREQEFEQQQYQRGKQYYSYEEFKRDFDKQDNRTYQQNWDSSQSNSKYQRDFERDWESIRNEYHRNSFSGARGSFLYIYWRVVIFFVGILVVENIIRRMRYVKQQRDLIQFYGNPGLEGSHIQQFPIHNTKEIIQNHPGTHAYRVVPDMYRKREE</sequence>
<evidence type="ECO:0000259" key="4">
    <source>
        <dbReference type="PROSITE" id="PS50076"/>
    </source>
</evidence>
<comment type="caution">
    <text evidence="5">The sequence shown here is derived from an EMBL/GenBank/DDBJ whole genome shotgun (WGS) entry which is preliminary data.</text>
</comment>
<dbReference type="Gene3D" id="1.10.287.110">
    <property type="entry name" value="DnaJ domain"/>
    <property type="match status" value="1"/>
</dbReference>
<keyword evidence="3" id="KW-0472">Membrane</keyword>
<dbReference type="GO" id="GO:0051787">
    <property type="term" value="F:misfolded protein binding"/>
    <property type="evidence" value="ECO:0007669"/>
    <property type="project" value="TreeGrafter"/>
</dbReference>
<dbReference type="PRINTS" id="PR00625">
    <property type="entry name" value="JDOMAIN"/>
</dbReference>
<keyword evidence="6" id="KW-1185">Reference proteome</keyword>
<dbReference type="SMART" id="SM00271">
    <property type="entry name" value="DnaJ"/>
    <property type="match status" value="1"/>
</dbReference>
<evidence type="ECO:0000313" key="5">
    <source>
        <dbReference type="EMBL" id="CAI2375032.1"/>
    </source>
</evidence>
<evidence type="ECO:0000256" key="2">
    <source>
        <dbReference type="SAM" id="MobiDB-lite"/>
    </source>
</evidence>
<keyword evidence="1" id="KW-0143">Chaperone</keyword>
<dbReference type="Proteomes" id="UP001295684">
    <property type="component" value="Unassembled WGS sequence"/>
</dbReference>
<dbReference type="InterPro" id="IPR001623">
    <property type="entry name" value="DnaJ_domain"/>
</dbReference>
<protein>
    <recommendedName>
        <fullName evidence="4">J domain-containing protein</fullName>
    </recommendedName>
</protein>
<dbReference type="Pfam" id="PF00226">
    <property type="entry name" value="DnaJ"/>
    <property type="match status" value="1"/>
</dbReference>
<reference evidence="5" key="1">
    <citation type="submission" date="2023-07" db="EMBL/GenBank/DDBJ databases">
        <authorList>
            <consortium name="AG Swart"/>
            <person name="Singh M."/>
            <person name="Singh A."/>
            <person name="Seah K."/>
            <person name="Emmerich C."/>
        </authorList>
    </citation>
    <scope>NUCLEOTIDE SEQUENCE</scope>
    <source>
        <strain evidence="5">DP1</strain>
    </source>
</reference>
<evidence type="ECO:0000256" key="3">
    <source>
        <dbReference type="SAM" id="Phobius"/>
    </source>
</evidence>
<dbReference type="InterPro" id="IPR036869">
    <property type="entry name" value="J_dom_sf"/>
</dbReference>
<evidence type="ECO:0000256" key="1">
    <source>
        <dbReference type="ARBA" id="ARBA00023186"/>
    </source>
</evidence>
<dbReference type="EMBL" id="CAMPGE010016478">
    <property type="protein sequence ID" value="CAI2375032.1"/>
    <property type="molecule type" value="Genomic_DNA"/>
</dbReference>
<dbReference type="PANTHER" id="PTHR44360:SF1">
    <property type="entry name" value="DNAJ HOMOLOG SUBFAMILY B MEMBER 9"/>
    <property type="match status" value="1"/>
</dbReference>
<feature type="domain" description="J" evidence="4">
    <location>
        <begin position="50"/>
        <end position="113"/>
    </location>
</feature>
<dbReference type="PROSITE" id="PS50076">
    <property type="entry name" value="DNAJ_2"/>
    <property type="match status" value="1"/>
</dbReference>
<dbReference type="GO" id="GO:0005783">
    <property type="term" value="C:endoplasmic reticulum"/>
    <property type="evidence" value="ECO:0007669"/>
    <property type="project" value="TreeGrafter"/>
</dbReference>
<feature type="region of interest" description="Disordered" evidence="2">
    <location>
        <begin position="108"/>
        <end position="140"/>
    </location>
</feature>
<dbReference type="GO" id="GO:0051087">
    <property type="term" value="F:protein-folding chaperone binding"/>
    <property type="evidence" value="ECO:0007669"/>
    <property type="project" value="TreeGrafter"/>
</dbReference>
<gene>
    <name evidence="5" type="ORF">ECRASSUSDP1_LOCUS16392</name>
</gene>
<dbReference type="AlphaFoldDB" id="A0AAD1XLV1"/>
<dbReference type="InterPro" id="IPR051948">
    <property type="entry name" value="Hsp70_co-chaperone_J-domain"/>
</dbReference>
<feature type="compositionally biased region" description="Polar residues" evidence="2">
    <location>
        <begin position="114"/>
        <end position="140"/>
    </location>
</feature>
<feature type="transmembrane region" description="Helical" evidence="3">
    <location>
        <begin position="257"/>
        <end position="276"/>
    </location>
</feature>
<dbReference type="SUPFAM" id="SSF46565">
    <property type="entry name" value="Chaperone J-domain"/>
    <property type="match status" value="1"/>
</dbReference>
<evidence type="ECO:0000313" key="6">
    <source>
        <dbReference type="Proteomes" id="UP001295684"/>
    </source>
</evidence>